<evidence type="ECO:0000256" key="1">
    <source>
        <dbReference type="ARBA" id="ARBA00010333"/>
    </source>
</evidence>
<sequence>MTLINWLALPVLSVGLVAAAAAACPKEQVRIGWEPWAPYSVQEGGEYTGLDLDIAKAVLADMGCKVEFVQRPWKRLLLEIEQGKVDMTASASRNAEREQYGYFSQPYRTESVVLFVGAGQSANYGAINGLKDIAGMDFDLGVARGYYYGEEYAALEQDAAFKSKLNSAGDDVTNYKKLAAGRLDGFLADPFSAAAGLKELGLSDKVETHSTVYSDDIYFLISRKSSSQAFVDAFNQSLTAMKSDGRLQGIIDQYLN</sequence>
<accession>A0A222FG19</accession>
<gene>
    <name evidence="5" type="ORF">CHH28_04260</name>
</gene>
<dbReference type="OrthoDB" id="9768183at2"/>
<dbReference type="InterPro" id="IPR001638">
    <property type="entry name" value="Solute-binding_3/MltF_N"/>
</dbReference>
<organism evidence="5 6">
    <name type="scientific">Bacterioplanes sanyensis</name>
    <dbReference type="NCBI Taxonomy" id="1249553"/>
    <lineage>
        <taxon>Bacteria</taxon>
        <taxon>Pseudomonadati</taxon>
        <taxon>Pseudomonadota</taxon>
        <taxon>Gammaproteobacteria</taxon>
        <taxon>Oceanospirillales</taxon>
        <taxon>Oceanospirillaceae</taxon>
        <taxon>Bacterioplanes</taxon>
    </lineage>
</organism>
<reference evidence="5 6" key="1">
    <citation type="submission" date="2017-07" db="EMBL/GenBank/DDBJ databases">
        <title>Annotated genome sequence of Bacterioplanes sanyensis isolated from Red Sea.</title>
        <authorList>
            <person name="Rehman Z.U."/>
        </authorList>
    </citation>
    <scope>NUCLEOTIDE SEQUENCE [LARGE SCALE GENOMIC DNA]</scope>
    <source>
        <strain evidence="5 6">NV9</strain>
    </source>
</reference>
<name>A0A222FG19_9GAMM</name>
<feature type="chain" id="PRO_5013166356" description="Solute-binding protein family 3/N-terminal domain-containing protein" evidence="3">
    <location>
        <begin position="23"/>
        <end position="256"/>
    </location>
</feature>
<feature type="signal peptide" evidence="3">
    <location>
        <begin position="1"/>
        <end position="22"/>
    </location>
</feature>
<evidence type="ECO:0000313" key="6">
    <source>
        <dbReference type="Proteomes" id="UP000202440"/>
    </source>
</evidence>
<proteinExistence type="inferred from homology"/>
<evidence type="ECO:0000313" key="5">
    <source>
        <dbReference type="EMBL" id="ASP37938.1"/>
    </source>
</evidence>
<dbReference type="EMBL" id="CP022530">
    <property type="protein sequence ID" value="ASP37938.1"/>
    <property type="molecule type" value="Genomic_DNA"/>
</dbReference>
<evidence type="ECO:0000259" key="4">
    <source>
        <dbReference type="SMART" id="SM00062"/>
    </source>
</evidence>
<protein>
    <recommendedName>
        <fullName evidence="4">Solute-binding protein family 3/N-terminal domain-containing protein</fullName>
    </recommendedName>
</protein>
<dbReference type="RefSeq" id="WP_094059139.1">
    <property type="nucleotide sequence ID" value="NZ_CP022530.1"/>
</dbReference>
<dbReference type="Proteomes" id="UP000202440">
    <property type="component" value="Chromosome"/>
</dbReference>
<dbReference type="SUPFAM" id="SSF53850">
    <property type="entry name" value="Periplasmic binding protein-like II"/>
    <property type="match status" value="1"/>
</dbReference>
<dbReference type="SMART" id="SM00062">
    <property type="entry name" value="PBPb"/>
    <property type="match status" value="1"/>
</dbReference>
<evidence type="ECO:0000256" key="2">
    <source>
        <dbReference type="ARBA" id="ARBA00022729"/>
    </source>
</evidence>
<feature type="domain" description="Solute-binding protein family 3/N-terminal" evidence="4">
    <location>
        <begin position="28"/>
        <end position="256"/>
    </location>
</feature>
<dbReference type="Gene3D" id="3.40.190.10">
    <property type="entry name" value="Periplasmic binding protein-like II"/>
    <property type="match status" value="2"/>
</dbReference>
<dbReference type="Pfam" id="PF00497">
    <property type="entry name" value="SBP_bac_3"/>
    <property type="match status" value="1"/>
</dbReference>
<keyword evidence="2 3" id="KW-0732">Signal</keyword>
<dbReference type="PANTHER" id="PTHR35936:SF19">
    <property type="entry name" value="AMINO-ACID-BINDING PROTEIN YXEM-RELATED"/>
    <property type="match status" value="1"/>
</dbReference>
<keyword evidence="6" id="KW-1185">Reference proteome</keyword>
<dbReference type="KEGG" id="bsan:CHH28_04260"/>
<evidence type="ECO:0000256" key="3">
    <source>
        <dbReference type="SAM" id="SignalP"/>
    </source>
</evidence>
<dbReference type="AlphaFoldDB" id="A0A222FG19"/>
<comment type="similarity">
    <text evidence="1">Belongs to the bacterial solute-binding protein 3 family.</text>
</comment>
<dbReference type="PANTHER" id="PTHR35936">
    <property type="entry name" value="MEMBRANE-BOUND LYTIC MUREIN TRANSGLYCOSYLASE F"/>
    <property type="match status" value="1"/>
</dbReference>